<reference evidence="7" key="1">
    <citation type="submission" date="2007-12" db="EMBL/GenBank/DDBJ databases">
        <title>Annotation of Entamoeba dispar SAW760.</title>
        <authorList>
            <person name="Lorenzi H."/>
            <person name="Inman J."/>
            <person name="Schobel S."/>
            <person name="Amedeo P."/>
            <person name="Caler E."/>
        </authorList>
    </citation>
    <scope>NUCLEOTIDE SEQUENCE [LARGE SCALE GENOMIC DNA]</scope>
    <source>
        <strain evidence="7">ATCC PRA-260 / SAW760</strain>
    </source>
</reference>
<dbReference type="InterPro" id="IPR003923">
    <property type="entry name" value="TAF10"/>
</dbReference>
<keyword evidence="3" id="KW-0804">Transcription</keyword>
<dbReference type="KEGG" id="edi:EDI_210730"/>
<evidence type="ECO:0000313" key="6">
    <source>
        <dbReference type="EMBL" id="EDR29588.1"/>
    </source>
</evidence>
<dbReference type="AlphaFoldDB" id="B0E7A6"/>
<comment type="subcellular location">
    <subcellularLocation>
        <location evidence="1">Nucleus</location>
    </subcellularLocation>
</comment>
<keyword evidence="2" id="KW-0805">Transcription regulation</keyword>
<dbReference type="CDD" id="cd07982">
    <property type="entry name" value="HFD_TAF10"/>
    <property type="match status" value="1"/>
</dbReference>
<dbReference type="RefSeq" id="XP_001734265.1">
    <property type="nucleotide sequence ID" value="XM_001734213.1"/>
</dbReference>
<keyword evidence="4" id="KW-0539">Nucleus</keyword>
<dbReference type="Pfam" id="PF03540">
    <property type="entry name" value="TAF10"/>
    <property type="match status" value="1"/>
</dbReference>
<accession>B0E7A6</accession>
<evidence type="ECO:0000256" key="3">
    <source>
        <dbReference type="ARBA" id="ARBA00023163"/>
    </source>
</evidence>
<dbReference type="Proteomes" id="UP000008076">
    <property type="component" value="Unassembled WGS sequence"/>
</dbReference>
<sequence length="121" mass="13715">MMNTNQSKEAPVEIFKPEMKQFHENCQIWYSVIPTEIVNHYMAMAGFQSQDKQIAKAVALATEKFMFEVITDAQAYGLTHLHSHSAIKPVTTMTLEDVASALKDRGINVKRPDFVVEQTIN</sequence>
<dbReference type="VEuPathDB" id="AmoebaDB:EDI_210730"/>
<organism evidence="7">
    <name type="scientific">Entamoeba dispar (strain ATCC PRA-260 / SAW760)</name>
    <dbReference type="NCBI Taxonomy" id="370354"/>
    <lineage>
        <taxon>Eukaryota</taxon>
        <taxon>Amoebozoa</taxon>
        <taxon>Evosea</taxon>
        <taxon>Archamoebae</taxon>
        <taxon>Mastigamoebida</taxon>
        <taxon>Entamoebidae</taxon>
        <taxon>Entamoeba</taxon>
    </lineage>
</organism>
<comment type="similarity">
    <text evidence="5">Belongs to the TAF10 family.</text>
</comment>
<dbReference type="EMBL" id="DS547959">
    <property type="protein sequence ID" value="EDR29588.1"/>
    <property type="molecule type" value="Genomic_DNA"/>
</dbReference>
<keyword evidence="7" id="KW-1185">Reference proteome</keyword>
<name>B0E7A6_ENTDS</name>
<dbReference type="OMA" id="ALTMHIL"/>
<dbReference type="GO" id="GO:0003743">
    <property type="term" value="F:translation initiation factor activity"/>
    <property type="evidence" value="ECO:0007669"/>
    <property type="project" value="UniProtKB-KW"/>
</dbReference>
<dbReference type="GO" id="GO:1990841">
    <property type="term" value="F:promoter-specific chromatin binding"/>
    <property type="evidence" value="ECO:0007669"/>
    <property type="project" value="TreeGrafter"/>
</dbReference>
<dbReference type="GO" id="GO:0005669">
    <property type="term" value="C:transcription factor TFIID complex"/>
    <property type="evidence" value="ECO:0007669"/>
    <property type="project" value="TreeGrafter"/>
</dbReference>
<dbReference type="PANTHER" id="PTHR21242">
    <property type="entry name" value="TRANSCRIPTION INITIATION FACTOR TFIID SUBUNIT 10"/>
    <property type="match status" value="1"/>
</dbReference>
<gene>
    <name evidence="6" type="ORF">EDI_210730</name>
</gene>
<dbReference type="PRINTS" id="PR01443">
    <property type="entry name" value="TFIID30KDSUB"/>
</dbReference>
<keyword evidence="6" id="KW-0648">Protein biosynthesis</keyword>
<dbReference type="eggNOG" id="KOG3423">
    <property type="taxonomic scope" value="Eukaryota"/>
</dbReference>
<dbReference type="PANTHER" id="PTHR21242:SF0">
    <property type="entry name" value="TRANSCRIPTION INITIATION FACTOR TFIID SUBUNIT 10"/>
    <property type="match status" value="1"/>
</dbReference>
<dbReference type="GO" id="GO:0016251">
    <property type="term" value="F:RNA polymerase II general transcription initiation factor activity"/>
    <property type="evidence" value="ECO:0007669"/>
    <property type="project" value="TreeGrafter"/>
</dbReference>
<keyword evidence="6" id="KW-0396">Initiation factor</keyword>
<dbReference type="GO" id="GO:0000124">
    <property type="term" value="C:SAGA complex"/>
    <property type="evidence" value="ECO:0007669"/>
    <property type="project" value="TreeGrafter"/>
</dbReference>
<evidence type="ECO:0000256" key="5">
    <source>
        <dbReference type="ARBA" id="ARBA00025730"/>
    </source>
</evidence>
<dbReference type="GO" id="GO:0006367">
    <property type="term" value="P:transcription initiation at RNA polymerase II promoter"/>
    <property type="evidence" value="ECO:0007669"/>
    <property type="project" value="TreeGrafter"/>
</dbReference>
<dbReference type="GeneID" id="5879162"/>
<proteinExistence type="inferred from homology"/>
<dbReference type="OrthoDB" id="154356at2759"/>
<evidence type="ECO:0000313" key="7">
    <source>
        <dbReference type="Proteomes" id="UP000008076"/>
    </source>
</evidence>
<evidence type="ECO:0000256" key="1">
    <source>
        <dbReference type="ARBA" id="ARBA00004123"/>
    </source>
</evidence>
<evidence type="ECO:0000256" key="2">
    <source>
        <dbReference type="ARBA" id="ARBA00023015"/>
    </source>
</evidence>
<evidence type="ECO:0000256" key="4">
    <source>
        <dbReference type="ARBA" id="ARBA00023242"/>
    </source>
</evidence>
<protein>
    <submittedName>
        <fullName evidence="6">Transcription initiation factor TFIID subunit 10B, putative</fullName>
    </submittedName>
</protein>